<comment type="caution">
    <text evidence="4">The sequence shown here is derived from an EMBL/GenBank/DDBJ whole genome shotgun (WGS) entry which is preliminary data.</text>
</comment>
<dbReference type="GO" id="GO:0004309">
    <property type="term" value="F:exopolyphosphatase activity"/>
    <property type="evidence" value="ECO:0007669"/>
    <property type="project" value="TreeGrafter"/>
</dbReference>
<organism evidence="4 5">
    <name type="scientific">Arenicella chitinivorans</name>
    <dbReference type="NCBI Taxonomy" id="1329800"/>
    <lineage>
        <taxon>Bacteria</taxon>
        <taxon>Pseudomonadati</taxon>
        <taxon>Pseudomonadota</taxon>
        <taxon>Gammaproteobacteria</taxon>
        <taxon>Arenicellales</taxon>
        <taxon>Arenicellaceae</taxon>
        <taxon>Arenicella</taxon>
    </lineage>
</organism>
<keyword evidence="5" id="KW-1185">Reference proteome</keyword>
<dbReference type="GO" id="GO:0006798">
    <property type="term" value="P:polyphosphate catabolic process"/>
    <property type="evidence" value="ECO:0007669"/>
    <property type="project" value="TreeGrafter"/>
</dbReference>
<feature type="domain" description="Ppx/GppA phosphatase N-terminal" evidence="2">
    <location>
        <begin position="52"/>
        <end position="334"/>
    </location>
</feature>
<dbReference type="Pfam" id="PF02541">
    <property type="entry name" value="Ppx-GppA"/>
    <property type="match status" value="1"/>
</dbReference>
<sequence length="528" mass="58068">MSSANTNNDEVLDGSALEAESLLIDVSSEAPAGLGEDCYAAVDLGSNSFHLVISRYIHGEFIVLDRQREVVRLAAGLDDDGVLTEEAAERALGCLSRFGQLLRHIPRNNLRAVGTNALRRLRDKKGFLERAESALGHSIEIIAGREEARLIYLGVSKWSAYGDESRLVIDIGGGSTEIIAGKGQAALCRESLEVGCVVLSKQFFADGKLSNKRFKQATLAAELAIQPVVEQFRLQGWSQIIGCSGTMKSMAEAVIQGGYSKDRLNRDGLLKLRDHAISAGHVDTLDLPGVSTDRLPVFGGGLAILLALFELFDIHEMQVSDIALREGVLYDLVGRRSAEDIRDVTVAAMLIRWSVDAEHAGRVRDTAFELYDQVAADWDIRQSLFRSALGWASELHEVGLQISHDRYHKHGAYLLENADLAGFARRDQLLLAALVVGHRRKFPIQTFEALPSTLVTPAKRVAVLLRLAVLLHRGRGSYVPKHIGISVEAEQVKLTFEPKWLANNPLTEADLKQERSWLKTIGLKLVFQ</sequence>
<proteinExistence type="predicted"/>
<dbReference type="InterPro" id="IPR003695">
    <property type="entry name" value="Ppx_GppA_N"/>
</dbReference>
<dbReference type="InterPro" id="IPR030673">
    <property type="entry name" value="PyroPPase_GppA_Ppx"/>
</dbReference>
<evidence type="ECO:0000313" key="5">
    <source>
        <dbReference type="Proteomes" id="UP000614811"/>
    </source>
</evidence>
<dbReference type="Gene3D" id="3.30.420.40">
    <property type="match status" value="1"/>
</dbReference>
<dbReference type="FunFam" id="3.30.420.40:FF:000023">
    <property type="entry name" value="Guanosine-5'-triphosphate,3'-diphosphate pyrophosphatase"/>
    <property type="match status" value="1"/>
</dbReference>
<reference evidence="4" key="1">
    <citation type="journal article" date="2014" name="Int. J. Syst. Evol. Microbiol.">
        <title>Complete genome sequence of Corynebacterium casei LMG S-19264T (=DSM 44701T), isolated from a smear-ripened cheese.</title>
        <authorList>
            <consortium name="US DOE Joint Genome Institute (JGI-PGF)"/>
            <person name="Walter F."/>
            <person name="Albersmeier A."/>
            <person name="Kalinowski J."/>
            <person name="Ruckert C."/>
        </authorList>
    </citation>
    <scope>NUCLEOTIDE SEQUENCE</scope>
    <source>
        <strain evidence="4">KCTC 12711</strain>
    </source>
</reference>
<keyword evidence="1" id="KW-0378">Hydrolase</keyword>
<dbReference type="Pfam" id="PF21447">
    <property type="entry name" value="Ppx-GppA_III"/>
    <property type="match status" value="1"/>
</dbReference>
<accession>A0A918RWL0</accession>
<dbReference type="AlphaFoldDB" id="A0A918RWL0"/>
<dbReference type="PANTHER" id="PTHR30005:SF14">
    <property type="entry name" value="EXOPOLYPHOSPHATASE"/>
    <property type="match status" value="1"/>
</dbReference>
<dbReference type="CDD" id="cd24053">
    <property type="entry name" value="ASKHA_NBD_EcPPX-GppA-like"/>
    <property type="match status" value="1"/>
</dbReference>
<dbReference type="Gene3D" id="1.10.3210.10">
    <property type="entry name" value="Hypothetical protein af1432"/>
    <property type="match status" value="1"/>
</dbReference>
<evidence type="ECO:0000259" key="3">
    <source>
        <dbReference type="Pfam" id="PF21447"/>
    </source>
</evidence>
<dbReference type="InterPro" id="IPR048950">
    <property type="entry name" value="Ppx_GppA_C"/>
</dbReference>
<dbReference type="PANTHER" id="PTHR30005">
    <property type="entry name" value="EXOPOLYPHOSPHATASE"/>
    <property type="match status" value="1"/>
</dbReference>
<evidence type="ECO:0000313" key="4">
    <source>
        <dbReference type="EMBL" id="GHA15299.1"/>
    </source>
</evidence>
<dbReference type="InterPro" id="IPR043129">
    <property type="entry name" value="ATPase_NBD"/>
</dbReference>
<gene>
    <name evidence="4" type="primary">ppx</name>
    <name evidence="4" type="ORF">GCM10008090_26070</name>
</gene>
<dbReference type="SUPFAM" id="SSF109604">
    <property type="entry name" value="HD-domain/PDEase-like"/>
    <property type="match status" value="1"/>
</dbReference>
<name>A0A918RWL0_9GAMM</name>
<dbReference type="EMBL" id="BMXA01000005">
    <property type="protein sequence ID" value="GHA15299.1"/>
    <property type="molecule type" value="Genomic_DNA"/>
</dbReference>
<feature type="domain" description="Ppx/GppA phosphatase C-terminal" evidence="3">
    <location>
        <begin position="341"/>
        <end position="515"/>
    </location>
</feature>
<protein>
    <submittedName>
        <fullName evidence="4">Exopolyphosphatase</fullName>
    </submittedName>
</protein>
<dbReference type="InterPro" id="IPR050273">
    <property type="entry name" value="GppA/Ppx_hydrolase"/>
</dbReference>
<reference evidence="4" key="2">
    <citation type="submission" date="2020-09" db="EMBL/GenBank/DDBJ databases">
        <authorList>
            <person name="Sun Q."/>
            <person name="Kim S."/>
        </authorList>
    </citation>
    <scope>NUCLEOTIDE SEQUENCE</scope>
    <source>
        <strain evidence="4">KCTC 12711</strain>
    </source>
</reference>
<dbReference type="Gene3D" id="3.30.420.150">
    <property type="entry name" value="Exopolyphosphatase. Domain 2"/>
    <property type="match status" value="1"/>
</dbReference>
<dbReference type="SUPFAM" id="SSF53067">
    <property type="entry name" value="Actin-like ATPase domain"/>
    <property type="match status" value="2"/>
</dbReference>
<evidence type="ECO:0000259" key="2">
    <source>
        <dbReference type="Pfam" id="PF02541"/>
    </source>
</evidence>
<dbReference type="RefSeq" id="WP_229794293.1">
    <property type="nucleotide sequence ID" value="NZ_BMXA01000005.1"/>
</dbReference>
<evidence type="ECO:0000256" key="1">
    <source>
        <dbReference type="ARBA" id="ARBA00022801"/>
    </source>
</evidence>
<dbReference type="PIRSF" id="PIRSF001267">
    <property type="entry name" value="Pyrophosphatase_GppA_Ppx"/>
    <property type="match status" value="1"/>
</dbReference>
<dbReference type="Proteomes" id="UP000614811">
    <property type="component" value="Unassembled WGS sequence"/>
</dbReference>